<keyword evidence="1" id="KW-0812">Transmembrane</keyword>
<keyword evidence="1" id="KW-1133">Transmembrane helix</keyword>
<proteinExistence type="predicted"/>
<name>A0AAE3EQI0_9FLAO</name>
<protein>
    <submittedName>
        <fullName evidence="2">DoxX family protein</fullName>
    </submittedName>
</protein>
<evidence type="ECO:0000313" key="3">
    <source>
        <dbReference type="Proteomes" id="UP001200642"/>
    </source>
</evidence>
<keyword evidence="3" id="KW-1185">Reference proteome</keyword>
<sequence length="132" mass="14672">MEYILGNVTEILLLLFLMIVFLQSSIDKIVDWKGNLSFQKQHFAKTFMKDLVPFLLATITVTELTTGILCTLGLYQIVVLGKESLALFGAIVACISLLMLLLGQRIAKDYGGAQTIVIYLVPAVFLVFLLQE</sequence>
<feature type="transmembrane region" description="Helical" evidence="1">
    <location>
        <begin position="12"/>
        <end position="30"/>
    </location>
</feature>
<dbReference type="AlphaFoldDB" id="A0AAE3EQI0"/>
<dbReference type="RefSeq" id="WP_317900357.1">
    <property type="nucleotide sequence ID" value="NZ_JAIRBC010000001.1"/>
</dbReference>
<feature type="transmembrane region" description="Helical" evidence="1">
    <location>
        <begin position="51"/>
        <end position="78"/>
    </location>
</feature>
<reference evidence="2" key="1">
    <citation type="submission" date="2023-02" db="EMBL/GenBank/DDBJ databases">
        <title>Genome of Flavobacteriaceae gen. nov. sp. strain F89.</title>
        <authorList>
            <person name="Wang Y."/>
        </authorList>
    </citation>
    <scope>NUCLEOTIDE SEQUENCE</scope>
    <source>
        <strain evidence="2">F89</strain>
    </source>
</reference>
<organism evidence="2 3">
    <name type="scientific">Cerina litoralis</name>
    <dbReference type="NCBI Taxonomy" id="2874477"/>
    <lineage>
        <taxon>Bacteria</taxon>
        <taxon>Pseudomonadati</taxon>
        <taxon>Bacteroidota</taxon>
        <taxon>Flavobacteriia</taxon>
        <taxon>Flavobacteriales</taxon>
        <taxon>Flavobacteriaceae</taxon>
        <taxon>Cerina</taxon>
    </lineage>
</organism>
<dbReference type="EMBL" id="JAIRBC010000001">
    <property type="protein sequence ID" value="MCG2459207.1"/>
    <property type="molecule type" value="Genomic_DNA"/>
</dbReference>
<gene>
    <name evidence="2" type="ORF">K8352_00435</name>
</gene>
<comment type="caution">
    <text evidence="2">The sequence shown here is derived from an EMBL/GenBank/DDBJ whole genome shotgun (WGS) entry which is preliminary data.</text>
</comment>
<dbReference type="Proteomes" id="UP001200642">
    <property type="component" value="Unassembled WGS sequence"/>
</dbReference>
<accession>A0AAE3EQI0</accession>
<evidence type="ECO:0000256" key="1">
    <source>
        <dbReference type="SAM" id="Phobius"/>
    </source>
</evidence>
<evidence type="ECO:0000313" key="2">
    <source>
        <dbReference type="EMBL" id="MCG2459207.1"/>
    </source>
</evidence>
<keyword evidence="1" id="KW-0472">Membrane</keyword>
<feature type="transmembrane region" description="Helical" evidence="1">
    <location>
        <begin position="84"/>
        <end position="103"/>
    </location>
</feature>
<feature type="transmembrane region" description="Helical" evidence="1">
    <location>
        <begin position="110"/>
        <end position="130"/>
    </location>
</feature>